<keyword evidence="1" id="KW-1133">Transmembrane helix</keyword>
<accession>A0ABV5HVV5</accession>
<keyword evidence="1" id="KW-0812">Transmembrane</keyword>
<dbReference type="RefSeq" id="WP_377066269.1">
    <property type="nucleotide sequence ID" value="NZ_JBHMEC010000002.1"/>
</dbReference>
<reference evidence="2 3" key="1">
    <citation type="submission" date="2024-09" db="EMBL/GenBank/DDBJ databases">
        <authorList>
            <person name="Sun Q."/>
            <person name="Mori K."/>
        </authorList>
    </citation>
    <scope>NUCLEOTIDE SEQUENCE [LARGE SCALE GENOMIC DNA]</scope>
    <source>
        <strain evidence="2 3">CECT 9424</strain>
    </source>
</reference>
<keyword evidence="1" id="KW-0472">Membrane</keyword>
<evidence type="ECO:0008006" key="4">
    <source>
        <dbReference type="Google" id="ProtNLM"/>
    </source>
</evidence>
<evidence type="ECO:0000256" key="1">
    <source>
        <dbReference type="SAM" id="Phobius"/>
    </source>
</evidence>
<proteinExistence type="predicted"/>
<evidence type="ECO:0000313" key="3">
    <source>
        <dbReference type="Proteomes" id="UP001589670"/>
    </source>
</evidence>
<keyword evidence="3" id="KW-1185">Reference proteome</keyword>
<sequence length="130" mass="14110">MPLSILLPMVVLGIACIAVLLHLLGLSRRATLADKAAARAAWLREFPGDAPVHVTLCHDRSAALIETETGRGVVWPMGADTTARYLDGARLHTTKTGLRIDLPDYTAPRIHLALHADESARWQDALKETA</sequence>
<dbReference type="EMBL" id="JBHMEC010000002">
    <property type="protein sequence ID" value="MFB9148393.1"/>
    <property type="molecule type" value="Genomic_DNA"/>
</dbReference>
<name>A0ABV5HVV5_9RHOB</name>
<gene>
    <name evidence="2" type="ORF">ACFFU4_01350</name>
</gene>
<evidence type="ECO:0000313" key="2">
    <source>
        <dbReference type="EMBL" id="MFB9148393.1"/>
    </source>
</evidence>
<comment type="caution">
    <text evidence="2">The sequence shown here is derived from an EMBL/GenBank/DDBJ whole genome shotgun (WGS) entry which is preliminary data.</text>
</comment>
<feature type="transmembrane region" description="Helical" evidence="1">
    <location>
        <begin position="6"/>
        <end position="26"/>
    </location>
</feature>
<protein>
    <recommendedName>
        <fullName evidence="4">DUF2550 family protein</fullName>
    </recommendedName>
</protein>
<dbReference type="Proteomes" id="UP001589670">
    <property type="component" value="Unassembled WGS sequence"/>
</dbReference>
<organism evidence="2 3">
    <name type="scientific">Roseovarius ramblicola</name>
    <dbReference type="NCBI Taxonomy" id="2022336"/>
    <lineage>
        <taxon>Bacteria</taxon>
        <taxon>Pseudomonadati</taxon>
        <taxon>Pseudomonadota</taxon>
        <taxon>Alphaproteobacteria</taxon>
        <taxon>Rhodobacterales</taxon>
        <taxon>Roseobacteraceae</taxon>
        <taxon>Roseovarius</taxon>
    </lineage>
</organism>